<dbReference type="OMA" id="HQAKKSC"/>
<dbReference type="InterPro" id="IPR039361">
    <property type="entry name" value="Cyclin"/>
</dbReference>
<evidence type="ECO:0000256" key="8">
    <source>
        <dbReference type="ARBA" id="ARBA00023127"/>
    </source>
</evidence>
<dbReference type="SMART" id="SM01332">
    <property type="entry name" value="Cyclin_C"/>
    <property type="match status" value="1"/>
</dbReference>
<feature type="region of interest" description="Disordered" evidence="12">
    <location>
        <begin position="541"/>
        <end position="573"/>
    </location>
</feature>
<dbReference type="CDD" id="cd20521">
    <property type="entry name" value="CYCLIN_CCNF_rpt1"/>
    <property type="match status" value="1"/>
</dbReference>
<evidence type="ECO:0000256" key="10">
    <source>
        <dbReference type="ARBA" id="ARBA00023306"/>
    </source>
</evidence>
<dbReference type="Pfam" id="PF02984">
    <property type="entry name" value="Cyclin_C"/>
    <property type="match status" value="1"/>
</dbReference>
<dbReference type="GO" id="GO:0005814">
    <property type="term" value="C:centriole"/>
    <property type="evidence" value="ECO:0007669"/>
    <property type="project" value="UniProtKB-SubCell"/>
</dbReference>
<dbReference type="PROSITE" id="PS00292">
    <property type="entry name" value="CYCLINS"/>
    <property type="match status" value="1"/>
</dbReference>
<feature type="domain" description="F-box" evidence="13">
    <location>
        <begin position="29"/>
        <end position="76"/>
    </location>
</feature>
<keyword evidence="7" id="KW-0498">Mitosis</keyword>
<evidence type="ECO:0000256" key="7">
    <source>
        <dbReference type="ARBA" id="ARBA00022776"/>
    </source>
</evidence>
<comment type="subcellular location">
    <subcellularLocation>
        <location evidence="1">Cytoplasm</location>
        <location evidence="1">Cytoskeleton</location>
        <location evidence="1">Microtubule organizing center</location>
        <location evidence="1">Centrosome</location>
        <location evidence="1">Centriole</location>
    </subcellularLocation>
    <subcellularLocation>
        <location evidence="2">Cytoplasm</location>
        <location evidence="2">Perinuclear region</location>
    </subcellularLocation>
</comment>
<dbReference type="InterPro" id="IPR036047">
    <property type="entry name" value="F-box-like_dom_sf"/>
</dbReference>
<dbReference type="PROSITE" id="PS50181">
    <property type="entry name" value="FBOX"/>
    <property type="match status" value="1"/>
</dbReference>
<protein>
    <recommendedName>
        <fullName evidence="4">Cyclin-F</fullName>
    </recommendedName>
</protein>
<evidence type="ECO:0000313" key="15">
    <source>
        <dbReference type="Proteomes" id="UP000472261"/>
    </source>
</evidence>
<sequence>MGSEQVVHCRCSRCFSFPAKRRIRKRPQVLTLLSLPEDVLLHVLKGLPAEDILSLRAVHSHLKYLVDDHASVWACASFEDVWPSPKTLKVFERAAERGNFEAAVKLGIAYLYNEGLSISDEGRAEVNGLKASHFFSLAERLNVCAAPFIWLFIRPPWSLTGSCCKAVVYESLKAECQLDKKGSILYCLAKVLSLFEDEEKRKESLEMFEESSKQGCLNSSYLLWENNRKVAMLDPGRYLQSLRKLRDYAAKGCWDAQIALAKACGNGNQLGLEAKSSSEMVAQMFQASRPISKQNIFTVQKKINETMRYILVDWLVEVATMKDFSCLCLHMTVGCVDRYLKLRPVPRYQLQLLGIACMVICTRFISKEILTIREAVWLTDNTYKYEDLVRMMGEIISALEGKIRIPTIVDYKEVLSNIDSLERRTLHLYSFICELSLLNTTHPWTSQLSECTGFSLEDLLPCVLHLHQKCFHDEVPKDYRQVSLTAVRQRFEDERYDEVGKEKVMSYSQLCSLLGVKQEDPKPSPLHTNVIEIKAFFSSPSGKRSKRRREDSTQDDRGSLVTTPTAELSTQEESLLDSFLDWSLDSCSGYEGDQESEGEKDGDVTSPSGILDVTVVYMDPVEHCCQDSSDEDSLSVECPGHTAPLRKARTPDETRRVSACVASRNPNWEGSSGYSSVSGASPTSSVEGSCGIPLKPTSALSGGSAMNKEPCLPPYLESRLRSVRARAGDRNSARRQVKRKNLAEHSEERVNLGFLSL</sequence>
<keyword evidence="15" id="KW-1185">Reference proteome</keyword>
<dbReference type="InterPro" id="IPR001810">
    <property type="entry name" value="F-box_dom"/>
</dbReference>
<evidence type="ECO:0000313" key="14">
    <source>
        <dbReference type="Ensembl" id="ENSPCLP00000008952.1"/>
    </source>
</evidence>
<dbReference type="SMART" id="SM00256">
    <property type="entry name" value="FBOX"/>
    <property type="match status" value="1"/>
</dbReference>
<dbReference type="AlphaFoldDB" id="A0A669PJG2"/>
<evidence type="ECO:0000256" key="2">
    <source>
        <dbReference type="ARBA" id="ARBA00004556"/>
    </source>
</evidence>
<keyword evidence="5" id="KW-0963">Cytoplasm</keyword>
<dbReference type="Pfam" id="PF00134">
    <property type="entry name" value="Cyclin_N"/>
    <property type="match status" value="1"/>
</dbReference>
<keyword evidence="10" id="KW-0131">Cell cycle</keyword>
<dbReference type="InterPro" id="IPR006671">
    <property type="entry name" value="Cyclin_N"/>
</dbReference>
<organism evidence="14 15">
    <name type="scientific">Phasianus colchicus</name>
    <name type="common">Common pheasant</name>
    <dbReference type="NCBI Taxonomy" id="9054"/>
    <lineage>
        <taxon>Eukaryota</taxon>
        <taxon>Metazoa</taxon>
        <taxon>Chordata</taxon>
        <taxon>Craniata</taxon>
        <taxon>Vertebrata</taxon>
        <taxon>Euteleostomi</taxon>
        <taxon>Archelosauria</taxon>
        <taxon>Archosauria</taxon>
        <taxon>Dinosauria</taxon>
        <taxon>Saurischia</taxon>
        <taxon>Theropoda</taxon>
        <taxon>Coelurosauria</taxon>
        <taxon>Aves</taxon>
        <taxon>Neognathae</taxon>
        <taxon>Galloanserae</taxon>
        <taxon>Galliformes</taxon>
        <taxon>Phasianidae</taxon>
        <taxon>Phasianinae</taxon>
        <taxon>Phasianus</taxon>
    </lineage>
</organism>
<keyword evidence="8 11" id="KW-0195">Cyclin</keyword>
<evidence type="ECO:0000256" key="4">
    <source>
        <dbReference type="ARBA" id="ARBA00019493"/>
    </source>
</evidence>
<feature type="compositionally biased region" description="Basic and acidic residues" evidence="12">
    <location>
        <begin position="548"/>
        <end position="558"/>
    </location>
</feature>
<feature type="region of interest" description="Disordered" evidence="12">
    <location>
        <begin position="668"/>
        <end position="690"/>
    </location>
</feature>
<keyword evidence="9" id="KW-0206">Cytoskeleton</keyword>
<evidence type="ECO:0000256" key="3">
    <source>
        <dbReference type="ARBA" id="ARBA00006955"/>
    </source>
</evidence>
<dbReference type="GO" id="GO:0048471">
    <property type="term" value="C:perinuclear region of cytoplasm"/>
    <property type="evidence" value="ECO:0007669"/>
    <property type="project" value="UniProtKB-SubCell"/>
</dbReference>
<accession>A0A669PJG2</accession>
<evidence type="ECO:0000256" key="11">
    <source>
        <dbReference type="RuleBase" id="RU000383"/>
    </source>
</evidence>
<evidence type="ECO:0000256" key="9">
    <source>
        <dbReference type="ARBA" id="ARBA00023212"/>
    </source>
</evidence>
<name>A0A669PJG2_PHACC</name>
<dbReference type="SMART" id="SM00385">
    <property type="entry name" value="CYCLIN"/>
    <property type="match status" value="1"/>
</dbReference>
<feature type="compositionally biased region" description="Low complexity" evidence="12">
    <location>
        <begin position="670"/>
        <end position="685"/>
    </location>
</feature>
<dbReference type="InterPro" id="IPR036915">
    <property type="entry name" value="Cyclin-like_sf"/>
</dbReference>
<proteinExistence type="inferred from homology"/>
<evidence type="ECO:0000259" key="13">
    <source>
        <dbReference type="PROSITE" id="PS50181"/>
    </source>
</evidence>
<dbReference type="Ensembl" id="ENSPCLT00000012137.1">
    <property type="protein sequence ID" value="ENSPCLP00000008952.1"/>
    <property type="gene ID" value="ENSPCLG00000007425.1"/>
</dbReference>
<comment type="similarity">
    <text evidence="3">Belongs to the cyclin family. Cyclin AB subfamily.</text>
</comment>
<dbReference type="InterPro" id="IPR004367">
    <property type="entry name" value="Cyclin_C-dom"/>
</dbReference>
<dbReference type="Pfam" id="PF12937">
    <property type="entry name" value="F-box-like"/>
    <property type="match status" value="1"/>
</dbReference>
<dbReference type="SUPFAM" id="SSF47954">
    <property type="entry name" value="Cyclin-like"/>
    <property type="match status" value="2"/>
</dbReference>
<dbReference type="Proteomes" id="UP000472261">
    <property type="component" value="Unplaced"/>
</dbReference>
<keyword evidence="6" id="KW-0132">Cell division</keyword>
<dbReference type="CDD" id="cd22082">
    <property type="entry name" value="F-box_FBXO1"/>
    <property type="match status" value="1"/>
</dbReference>
<evidence type="ECO:0000256" key="6">
    <source>
        <dbReference type="ARBA" id="ARBA00022618"/>
    </source>
</evidence>
<dbReference type="GO" id="GO:0051301">
    <property type="term" value="P:cell division"/>
    <property type="evidence" value="ECO:0007669"/>
    <property type="project" value="UniProtKB-KW"/>
</dbReference>
<evidence type="ECO:0000256" key="12">
    <source>
        <dbReference type="SAM" id="MobiDB-lite"/>
    </source>
</evidence>
<dbReference type="InterPro" id="IPR013763">
    <property type="entry name" value="Cyclin-like_dom"/>
</dbReference>
<dbReference type="FunFam" id="1.10.472.10:FF:000038">
    <property type="entry name" value="Cyclin F"/>
    <property type="match status" value="1"/>
</dbReference>
<feature type="region of interest" description="Disordered" evidence="12">
    <location>
        <begin position="723"/>
        <end position="742"/>
    </location>
</feature>
<feature type="compositionally biased region" description="Polar residues" evidence="12">
    <location>
        <begin position="560"/>
        <end position="573"/>
    </location>
</feature>
<dbReference type="SUPFAM" id="SSF81383">
    <property type="entry name" value="F-box domain"/>
    <property type="match status" value="1"/>
</dbReference>
<evidence type="ECO:0000256" key="1">
    <source>
        <dbReference type="ARBA" id="ARBA00004114"/>
    </source>
</evidence>
<dbReference type="PANTHER" id="PTHR10177">
    <property type="entry name" value="CYCLINS"/>
    <property type="match status" value="1"/>
</dbReference>
<dbReference type="Gene3D" id="1.10.472.10">
    <property type="entry name" value="Cyclin-like"/>
    <property type="match status" value="3"/>
</dbReference>
<evidence type="ECO:0000256" key="5">
    <source>
        <dbReference type="ARBA" id="ARBA00022490"/>
    </source>
</evidence>
<dbReference type="InterPro" id="IPR048258">
    <property type="entry name" value="Cyclins_cyclin-box"/>
</dbReference>
<reference evidence="14" key="2">
    <citation type="submission" date="2025-09" db="UniProtKB">
        <authorList>
            <consortium name="Ensembl"/>
        </authorList>
    </citation>
    <scope>IDENTIFICATION</scope>
</reference>
<reference evidence="14" key="1">
    <citation type="submission" date="2025-08" db="UniProtKB">
        <authorList>
            <consortium name="Ensembl"/>
        </authorList>
    </citation>
    <scope>IDENTIFICATION</scope>
</reference>